<dbReference type="InterPro" id="IPR001878">
    <property type="entry name" value="Znf_CCHC"/>
</dbReference>
<evidence type="ECO:0000313" key="4">
    <source>
        <dbReference type="Proteomes" id="UP000504636"/>
    </source>
</evidence>
<evidence type="ECO:0000256" key="1">
    <source>
        <dbReference type="PROSITE-ProRule" id="PRU00047"/>
    </source>
</evidence>
<evidence type="ECO:0000259" key="2">
    <source>
        <dbReference type="PROSITE" id="PS50158"/>
    </source>
</evidence>
<gene>
    <name evidence="3 5" type="ORF">BDZ99DRAFT_469749</name>
</gene>
<dbReference type="AlphaFoldDB" id="A0A6A6XXN6"/>
<reference evidence="3 5" key="1">
    <citation type="journal article" date="2020" name="Stud. Mycol.">
        <title>101 Dothideomycetes genomes: a test case for predicting lifestyles and emergence of pathogens.</title>
        <authorList>
            <person name="Haridas S."/>
            <person name="Albert R."/>
            <person name="Binder M."/>
            <person name="Bloem J."/>
            <person name="Labutti K."/>
            <person name="Salamov A."/>
            <person name="Andreopoulos B."/>
            <person name="Baker S."/>
            <person name="Barry K."/>
            <person name="Bills G."/>
            <person name="Bluhm B."/>
            <person name="Cannon C."/>
            <person name="Castanera R."/>
            <person name="Culley D."/>
            <person name="Daum C."/>
            <person name="Ezra D."/>
            <person name="Gonzalez J."/>
            <person name="Henrissat B."/>
            <person name="Kuo A."/>
            <person name="Liang C."/>
            <person name="Lipzen A."/>
            <person name="Lutzoni F."/>
            <person name="Magnuson J."/>
            <person name="Mondo S."/>
            <person name="Nolan M."/>
            <person name="Ohm R."/>
            <person name="Pangilinan J."/>
            <person name="Park H.-J."/>
            <person name="Ramirez L."/>
            <person name="Alfaro M."/>
            <person name="Sun H."/>
            <person name="Tritt A."/>
            <person name="Yoshinaga Y."/>
            <person name="Zwiers L.-H."/>
            <person name="Turgeon B."/>
            <person name="Goodwin S."/>
            <person name="Spatafora J."/>
            <person name="Crous P."/>
            <person name="Grigoriev I."/>
        </authorList>
    </citation>
    <scope>NUCLEOTIDE SEQUENCE</scope>
    <source>
        <strain evidence="3 5">CBS 304.34</strain>
    </source>
</reference>
<organism evidence="3">
    <name type="scientific">Mytilinidion resinicola</name>
    <dbReference type="NCBI Taxonomy" id="574789"/>
    <lineage>
        <taxon>Eukaryota</taxon>
        <taxon>Fungi</taxon>
        <taxon>Dikarya</taxon>
        <taxon>Ascomycota</taxon>
        <taxon>Pezizomycotina</taxon>
        <taxon>Dothideomycetes</taxon>
        <taxon>Pleosporomycetidae</taxon>
        <taxon>Mytilinidiales</taxon>
        <taxon>Mytilinidiaceae</taxon>
        <taxon>Mytilinidion</taxon>
    </lineage>
</organism>
<keyword evidence="1" id="KW-0479">Metal-binding</keyword>
<keyword evidence="1" id="KW-0862">Zinc</keyword>
<reference evidence="5" key="3">
    <citation type="submission" date="2025-04" db="UniProtKB">
        <authorList>
            <consortium name="RefSeq"/>
        </authorList>
    </citation>
    <scope>IDENTIFICATION</scope>
    <source>
        <strain evidence="5">CBS 304.34</strain>
    </source>
</reference>
<dbReference type="GO" id="GO:0008270">
    <property type="term" value="F:zinc ion binding"/>
    <property type="evidence" value="ECO:0007669"/>
    <property type="project" value="UniProtKB-KW"/>
</dbReference>
<keyword evidence="4" id="KW-1185">Reference proteome</keyword>
<protein>
    <recommendedName>
        <fullName evidence="2">CCHC-type domain-containing protein</fullName>
    </recommendedName>
</protein>
<dbReference type="RefSeq" id="XP_033568280.1">
    <property type="nucleotide sequence ID" value="XM_033721571.1"/>
</dbReference>
<dbReference type="EMBL" id="MU003732">
    <property type="protein sequence ID" value="KAF2801316.1"/>
    <property type="molecule type" value="Genomic_DNA"/>
</dbReference>
<sequence length="107" mass="12222">MSLLPCATTTRNSHSPHFNNTALIHVGLRHNEIETICPHLKHRGWHKHKEWHKPYQCPGTPCHNCSQPGHITWNCNPPNVLATNEPGLPEPADPTKWSFFVNIPREI</sequence>
<evidence type="ECO:0000313" key="5">
    <source>
        <dbReference type="RefSeq" id="XP_033568280.1"/>
    </source>
</evidence>
<dbReference type="Proteomes" id="UP000504636">
    <property type="component" value="Unplaced"/>
</dbReference>
<dbReference type="GeneID" id="54462464"/>
<evidence type="ECO:0000313" key="3">
    <source>
        <dbReference type="EMBL" id="KAF2801316.1"/>
    </source>
</evidence>
<feature type="domain" description="CCHC-type" evidence="2">
    <location>
        <begin position="62"/>
        <end position="75"/>
    </location>
</feature>
<name>A0A6A6XXN6_9PEZI</name>
<keyword evidence="1" id="KW-0863">Zinc-finger</keyword>
<proteinExistence type="predicted"/>
<reference evidence="5" key="2">
    <citation type="submission" date="2020-04" db="EMBL/GenBank/DDBJ databases">
        <authorList>
            <consortium name="NCBI Genome Project"/>
        </authorList>
    </citation>
    <scope>NUCLEOTIDE SEQUENCE</scope>
    <source>
        <strain evidence="5">CBS 304.34</strain>
    </source>
</reference>
<dbReference type="GO" id="GO:0003676">
    <property type="term" value="F:nucleic acid binding"/>
    <property type="evidence" value="ECO:0007669"/>
    <property type="project" value="InterPro"/>
</dbReference>
<accession>A0A6A6XXN6</accession>
<dbReference type="PROSITE" id="PS50158">
    <property type="entry name" value="ZF_CCHC"/>
    <property type="match status" value="1"/>
</dbReference>